<name>X1PYY1_9ZZZZ</name>
<organism evidence="2">
    <name type="scientific">marine sediment metagenome</name>
    <dbReference type="NCBI Taxonomy" id="412755"/>
    <lineage>
        <taxon>unclassified sequences</taxon>
        <taxon>metagenomes</taxon>
        <taxon>ecological metagenomes</taxon>
    </lineage>
</organism>
<dbReference type="EMBL" id="BARV01027340">
    <property type="protein sequence ID" value="GAI36174.1"/>
    <property type="molecule type" value="Genomic_DNA"/>
</dbReference>
<keyword evidence="1" id="KW-0812">Transmembrane</keyword>
<feature type="non-terminal residue" evidence="2">
    <location>
        <position position="101"/>
    </location>
</feature>
<evidence type="ECO:0000256" key="1">
    <source>
        <dbReference type="SAM" id="Phobius"/>
    </source>
</evidence>
<keyword evidence="1" id="KW-1133">Transmembrane helix</keyword>
<feature type="transmembrane region" description="Helical" evidence="1">
    <location>
        <begin position="14"/>
        <end position="35"/>
    </location>
</feature>
<protein>
    <submittedName>
        <fullName evidence="2">Uncharacterized protein</fullName>
    </submittedName>
</protein>
<feature type="transmembrane region" description="Helical" evidence="1">
    <location>
        <begin position="75"/>
        <end position="94"/>
    </location>
</feature>
<dbReference type="AlphaFoldDB" id="X1PYY1"/>
<sequence>MKSYLIFMTIIKKILTIFKIIILIGLVIFFLRFVLGGPEDDWICVNEEWVKHGVPSAPMPIQPCSDFDKNWPKTLTGVVVGYIIIVFGASRFFIPHLGFWS</sequence>
<gene>
    <name evidence="2" type="ORF">S06H3_44009</name>
</gene>
<keyword evidence="1" id="KW-0472">Membrane</keyword>
<accession>X1PYY1</accession>
<comment type="caution">
    <text evidence="2">The sequence shown here is derived from an EMBL/GenBank/DDBJ whole genome shotgun (WGS) entry which is preliminary data.</text>
</comment>
<reference evidence="2" key="1">
    <citation type="journal article" date="2014" name="Front. Microbiol.">
        <title>High frequency of phylogenetically diverse reductive dehalogenase-homologous genes in deep subseafloor sedimentary metagenomes.</title>
        <authorList>
            <person name="Kawai M."/>
            <person name="Futagami T."/>
            <person name="Toyoda A."/>
            <person name="Takaki Y."/>
            <person name="Nishi S."/>
            <person name="Hori S."/>
            <person name="Arai W."/>
            <person name="Tsubouchi T."/>
            <person name="Morono Y."/>
            <person name="Uchiyama I."/>
            <person name="Ito T."/>
            <person name="Fujiyama A."/>
            <person name="Inagaki F."/>
            <person name="Takami H."/>
        </authorList>
    </citation>
    <scope>NUCLEOTIDE SEQUENCE</scope>
    <source>
        <strain evidence="2">Expedition CK06-06</strain>
    </source>
</reference>
<proteinExistence type="predicted"/>
<evidence type="ECO:0000313" key="2">
    <source>
        <dbReference type="EMBL" id="GAI36174.1"/>
    </source>
</evidence>